<feature type="domain" description="SHOCT" evidence="7">
    <location>
        <begin position="100"/>
        <end position="125"/>
    </location>
</feature>
<dbReference type="GO" id="GO:0005886">
    <property type="term" value="C:plasma membrane"/>
    <property type="evidence" value="ECO:0007669"/>
    <property type="project" value="UniProtKB-SubCell"/>
</dbReference>
<evidence type="ECO:0000256" key="6">
    <source>
        <dbReference type="SAM" id="Phobius"/>
    </source>
</evidence>
<keyword evidence="5 6" id="KW-0472">Membrane</keyword>
<evidence type="ECO:0000313" key="9">
    <source>
        <dbReference type="EMBL" id="QWC11411.1"/>
    </source>
</evidence>
<dbReference type="InterPro" id="IPR018649">
    <property type="entry name" value="SHOCT"/>
</dbReference>
<proteinExistence type="predicted"/>
<accession>A0A975M8K5</accession>
<evidence type="ECO:0000259" key="7">
    <source>
        <dbReference type="Pfam" id="PF09851"/>
    </source>
</evidence>
<evidence type="ECO:0000256" key="2">
    <source>
        <dbReference type="ARBA" id="ARBA00022475"/>
    </source>
</evidence>
<evidence type="ECO:0000256" key="5">
    <source>
        <dbReference type="ARBA" id="ARBA00023136"/>
    </source>
</evidence>
<sequence>MEFWDDFWSIIWWVFAATVFFAYLMALFAVISDLFRDRGMSGWGKAVWLIFLLFFPVLTVLVYLIARGKGMNERAQESAEASRESTEAYIRRVAGGSPSDEISKAKNLLDQGAITPDEFETIKRRVVPA</sequence>
<dbReference type="EMBL" id="CP076022">
    <property type="protein sequence ID" value="QWC11411.1"/>
    <property type="molecule type" value="Genomic_DNA"/>
</dbReference>
<evidence type="ECO:0000256" key="3">
    <source>
        <dbReference type="ARBA" id="ARBA00022692"/>
    </source>
</evidence>
<keyword evidence="10" id="KW-1185">Reference proteome</keyword>
<comment type="subcellular location">
    <subcellularLocation>
        <location evidence="1">Cell membrane</location>
        <topology evidence="1">Multi-pass membrane protein</topology>
    </subcellularLocation>
</comment>
<feature type="domain" description="Cardiolipin synthase N-terminal" evidence="8">
    <location>
        <begin position="23"/>
        <end position="67"/>
    </location>
</feature>
<feature type="transmembrane region" description="Helical" evidence="6">
    <location>
        <begin position="46"/>
        <end position="66"/>
    </location>
</feature>
<evidence type="ECO:0000256" key="1">
    <source>
        <dbReference type="ARBA" id="ARBA00004651"/>
    </source>
</evidence>
<dbReference type="KEGG" id="ajg:KKR91_07635"/>
<evidence type="ECO:0000313" key="10">
    <source>
        <dbReference type="Proteomes" id="UP000676885"/>
    </source>
</evidence>
<dbReference type="AlphaFoldDB" id="A0A975M8K5"/>
<evidence type="ECO:0000259" key="8">
    <source>
        <dbReference type="Pfam" id="PF13396"/>
    </source>
</evidence>
<evidence type="ECO:0000256" key="4">
    <source>
        <dbReference type="ARBA" id="ARBA00022989"/>
    </source>
</evidence>
<organism evidence="9 10">
    <name type="scientific">Arthrobacter jiangjiafuii</name>
    <dbReference type="NCBI Taxonomy" id="2817475"/>
    <lineage>
        <taxon>Bacteria</taxon>
        <taxon>Bacillati</taxon>
        <taxon>Actinomycetota</taxon>
        <taxon>Actinomycetes</taxon>
        <taxon>Micrococcales</taxon>
        <taxon>Micrococcaceae</taxon>
        <taxon>Arthrobacter</taxon>
    </lineage>
</organism>
<protein>
    <submittedName>
        <fullName evidence="9">SHOCT domain-containing protein</fullName>
    </submittedName>
</protein>
<keyword evidence="4 6" id="KW-1133">Transmembrane helix</keyword>
<reference evidence="9 10" key="1">
    <citation type="submission" date="2021-05" db="EMBL/GenBank/DDBJ databases">
        <title>Novel species in genus Arthrobacter.</title>
        <authorList>
            <person name="Zhang G."/>
        </authorList>
    </citation>
    <scope>NUCLEOTIDE SEQUENCE [LARGE SCALE GENOMIC DNA]</scope>
    <source>
        <strain evidence="10">zg-ZUI227</strain>
    </source>
</reference>
<name>A0A975M8K5_9MICC</name>
<dbReference type="RefSeq" id="WP_210231088.1">
    <property type="nucleotide sequence ID" value="NZ_CP076022.1"/>
</dbReference>
<gene>
    <name evidence="9" type="ORF">KKR91_07635</name>
</gene>
<dbReference type="Pfam" id="PF09851">
    <property type="entry name" value="SHOCT"/>
    <property type="match status" value="1"/>
</dbReference>
<keyword evidence="3 6" id="KW-0812">Transmembrane</keyword>
<feature type="transmembrane region" description="Helical" evidence="6">
    <location>
        <begin position="7"/>
        <end position="31"/>
    </location>
</feature>
<dbReference type="Proteomes" id="UP000676885">
    <property type="component" value="Chromosome"/>
</dbReference>
<dbReference type="Pfam" id="PF13396">
    <property type="entry name" value="PLDc_N"/>
    <property type="match status" value="1"/>
</dbReference>
<keyword evidence="2" id="KW-1003">Cell membrane</keyword>
<dbReference type="InterPro" id="IPR027379">
    <property type="entry name" value="CLS_N"/>
</dbReference>